<dbReference type="RefSeq" id="WP_377546416.1">
    <property type="nucleotide sequence ID" value="NZ_JBHSBN010000010.1"/>
</dbReference>
<comment type="similarity">
    <text evidence="2 8">Belongs to the MIP/aquaporin (TC 1.A.8) family.</text>
</comment>
<evidence type="ECO:0000256" key="10">
    <source>
        <dbReference type="SAM" id="Phobius"/>
    </source>
</evidence>
<dbReference type="InterPro" id="IPR034294">
    <property type="entry name" value="Aquaporin_transptr"/>
</dbReference>
<gene>
    <name evidence="11" type="ORF">ACFOX0_16260</name>
</gene>
<feature type="transmembrane region" description="Helical" evidence="10">
    <location>
        <begin position="199"/>
        <end position="221"/>
    </location>
</feature>
<evidence type="ECO:0000313" key="12">
    <source>
        <dbReference type="Proteomes" id="UP001595868"/>
    </source>
</evidence>
<feature type="compositionally biased region" description="Pro residues" evidence="9">
    <location>
        <begin position="243"/>
        <end position="254"/>
    </location>
</feature>
<dbReference type="InterPro" id="IPR000425">
    <property type="entry name" value="MIP"/>
</dbReference>
<dbReference type="Pfam" id="PF00230">
    <property type="entry name" value="MIP"/>
    <property type="match status" value="1"/>
</dbReference>
<keyword evidence="4" id="KW-1003">Cell membrane</keyword>
<feature type="compositionally biased region" description="Basic and acidic residues" evidence="9">
    <location>
        <begin position="228"/>
        <end position="237"/>
    </location>
</feature>
<dbReference type="PANTHER" id="PTHR19139">
    <property type="entry name" value="AQUAPORIN TRANSPORTER"/>
    <property type="match status" value="1"/>
</dbReference>
<organism evidence="11 12">
    <name type="scientific">Micromonospora zhanjiangensis</name>
    <dbReference type="NCBI Taxonomy" id="1522057"/>
    <lineage>
        <taxon>Bacteria</taxon>
        <taxon>Bacillati</taxon>
        <taxon>Actinomycetota</taxon>
        <taxon>Actinomycetes</taxon>
        <taxon>Micromonosporales</taxon>
        <taxon>Micromonosporaceae</taxon>
        <taxon>Micromonospora</taxon>
    </lineage>
</organism>
<evidence type="ECO:0000256" key="2">
    <source>
        <dbReference type="ARBA" id="ARBA00006175"/>
    </source>
</evidence>
<dbReference type="InterPro" id="IPR023271">
    <property type="entry name" value="Aquaporin-like"/>
</dbReference>
<accession>A0ABV8KPE4</accession>
<protein>
    <submittedName>
        <fullName evidence="11">MIP/aquaporin family protein</fullName>
    </submittedName>
</protein>
<dbReference type="Proteomes" id="UP001595868">
    <property type="component" value="Unassembled WGS sequence"/>
</dbReference>
<dbReference type="InterPro" id="IPR022357">
    <property type="entry name" value="MIP_CS"/>
</dbReference>
<evidence type="ECO:0000313" key="11">
    <source>
        <dbReference type="EMBL" id="MFC4107471.1"/>
    </source>
</evidence>
<dbReference type="Gene3D" id="1.20.1080.10">
    <property type="entry name" value="Glycerol uptake facilitator protein"/>
    <property type="match status" value="1"/>
</dbReference>
<evidence type="ECO:0000256" key="4">
    <source>
        <dbReference type="ARBA" id="ARBA00022475"/>
    </source>
</evidence>
<proteinExistence type="inferred from homology"/>
<keyword evidence="12" id="KW-1185">Reference proteome</keyword>
<comment type="subcellular location">
    <subcellularLocation>
        <location evidence="1">Cell membrane</location>
        <topology evidence="1">Multi-pass membrane protein</topology>
    </subcellularLocation>
</comment>
<feature type="transmembrane region" description="Helical" evidence="10">
    <location>
        <begin position="158"/>
        <end position="179"/>
    </location>
</feature>
<comment type="caution">
    <text evidence="11">The sequence shown here is derived from an EMBL/GenBank/DDBJ whole genome shotgun (WGS) entry which is preliminary data.</text>
</comment>
<name>A0ABV8KPE4_9ACTN</name>
<feature type="transmembrane region" description="Helical" evidence="10">
    <location>
        <begin position="36"/>
        <end position="54"/>
    </location>
</feature>
<feature type="transmembrane region" description="Helical" evidence="10">
    <location>
        <begin position="81"/>
        <end position="105"/>
    </location>
</feature>
<evidence type="ECO:0000256" key="3">
    <source>
        <dbReference type="ARBA" id="ARBA00022448"/>
    </source>
</evidence>
<dbReference type="SUPFAM" id="SSF81338">
    <property type="entry name" value="Aquaporin-like"/>
    <property type="match status" value="1"/>
</dbReference>
<dbReference type="PRINTS" id="PR00783">
    <property type="entry name" value="MINTRINSICP"/>
</dbReference>
<reference evidence="12" key="1">
    <citation type="journal article" date="2019" name="Int. J. Syst. Evol. Microbiol.">
        <title>The Global Catalogue of Microorganisms (GCM) 10K type strain sequencing project: providing services to taxonomists for standard genome sequencing and annotation.</title>
        <authorList>
            <consortium name="The Broad Institute Genomics Platform"/>
            <consortium name="The Broad Institute Genome Sequencing Center for Infectious Disease"/>
            <person name="Wu L."/>
            <person name="Ma J."/>
        </authorList>
    </citation>
    <scope>NUCLEOTIDE SEQUENCE [LARGE SCALE GENOMIC DNA]</scope>
    <source>
        <strain evidence="12">2902at01</strain>
    </source>
</reference>
<keyword evidence="6 10" id="KW-1133">Transmembrane helix</keyword>
<dbReference type="EMBL" id="JBHSBN010000010">
    <property type="protein sequence ID" value="MFC4107471.1"/>
    <property type="molecule type" value="Genomic_DNA"/>
</dbReference>
<dbReference type="PANTHER" id="PTHR19139:SF199">
    <property type="entry name" value="MIP17260P"/>
    <property type="match status" value="1"/>
</dbReference>
<keyword evidence="7 10" id="KW-0472">Membrane</keyword>
<feature type="transmembrane region" description="Helical" evidence="10">
    <location>
        <begin position="12"/>
        <end position="30"/>
    </location>
</feature>
<keyword evidence="3 8" id="KW-0813">Transport</keyword>
<evidence type="ECO:0000256" key="5">
    <source>
        <dbReference type="ARBA" id="ARBA00022692"/>
    </source>
</evidence>
<evidence type="ECO:0000256" key="7">
    <source>
        <dbReference type="ARBA" id="ARBA00023136"/>
    </source>
</evidence>
<evidence type="ECO:0000256" key="8">
    <source>
        <dbReference type="RuleBase" id="RU000477"/>
    </source>
</evidence>
<dbReference type="PROSITE" id="PS00221">
    <property type="entry name" value="MIP"/>
    <property type="match status" value="1"/>
</dbReference>
<evidence type="ECO:0000256" key="1">
    <source>
        <dbReference type="ARBA" id="ARBA00004651"/>
    </source>
</evidence>
<feature type="region of interest" description="Disordered" evidence="9">
    <location>
        <begin position="228"/>
        <end position="254"/>
    </location>
</feature>
<feature type="transmembrane region" description="Helical" evidence="10">
    <location>
        <begin position="125"/>
        <end position="146"/>
    </location>
</feature>
<keyword evidence="5 8" id="KW-0812">Transmembrane</keyword>
<sequence>MVENPKQALAEFLGTLLLVFFGVGSAIAALVEGGVVVVALSFAFIMLVLAYAFGPLSGSHLNPAVTLGVLLSGKITMPGAVAYWVAQLVGSAVAAFLLWVLVHWGGVVDQTGALGANGYGQNINLGGTMLLETVITFLFVLVVLVVTTRSEYAGFSGLAMGIALGVANLVGLTLDGASVNPARSFGPALFSGTHALAQLWVFILFPLLGGLLAALVAPVILGTGENIRHGPHDEPSGRRAVGPTPPPLPDYPPT</sequence>
<evidence type="ECO:0000256" key="9">
    <source>
        <dbReference type="SAM" id="MobiDB-lite"/>
    </source>
</evidence>
<evidence type="ECO:0000256" key="6">
    <source>
        <dbReference type="ARBA" id="ARBA00022989"/>
    </source>
</evidence>